<organism evidence="13 14">
    <name type="scientific">Candidatus Nomurabacteria bacterium GW2011_GWB1_37_5</name>
    <dbReference type="NCBI Taxonomy" id="1618742"/>
    <lineage>
        <taxon>Bacteria</taxon>
        <taxon>Candidatus Nomuraibacteriota</taxon>
    </lineage>
</organism>
<dbReference type="Pfam" id="PF04055">
    <property type="entry name" value="Radical_SAM"/>
    <property type="match status" value="1"/>
</dbReference>
<keyword evidence="8" id="KW-0408">Iron</keyword>
<dbReference type="GO" id="GO:0003824">
    <property type="term" value="F:catalytic activity"/>
    <property type="evidence" value="ECO:0007669"/>
    <property type="project" value="InterPro"/>
</dbReference>
<dbReference type="SFLD" id="SFLDG01082">
    <property type="entry name" value="B12-binding_domain_containing"/>
    <property type="match status" value="1"/>
</dbReference>
<comment type="caution">
    <text evidence="13">The sequence shown here is derived from an EMBL/GenBank/DDBJ whole genome shotgun (WGS) entry which is preliminary data.</text>
</comment>
<keyword evidence="5" id="KW-0949">S-adenosyl-L-methionine</keyword>
<evidence type="ECO:0000256" key="4">
    <source>
        <dbReference type="ARBA" id="ARBA00022679"/>
    </source>
</evidence>
<dbReference type="PROSITE" id="PS51918">
    <property type="entry name" value="RADICAL_SAM"/>
    <property type="match status" value="1"/>
</dbReference>
<evidence type="ECO:0000259" key="12">
    <source>
        <dbReference type="PROSITE" id="PS51918"/>
    </source>
</evidence>
<reference evidence="13 14" key="1">
    <citation type="journal article" date="2015" name="Nature">
        <title>rRNA introns, odd ribosomes, and small enigmatic genomes across a large radiation of phyla.</title>
        <authorList>
            <person name="Brown C.T."/>
            <person name="Hug L.A."/>
            <person name="Thomas B.C."/>
            <person name="Sharon I."/>
            <person name="Castelle C.J."/>
            <person name="Singh A."/>
            <person name="Wilkins M.J."/>
            <person name="Williams K.H."/>
            <person name="Banfield J.F."/>
        </authorList>
    </citation>
    <scope>NUCLEOTIDE SEQUENCE [LARGE SCALE GENOMIC DNA]</scope>
</reference>
<dbReference type="AlphaFoldDB" id="A0A0G0H7Q0"/>
<dbReference type="SMART" id="SM00729">
    <property type="entry name" value="Elp3"/>
    <property type="match status" value="1"/>
</dbReference>
<dbReference type="EMBL" id="LBTF01000043">
    <property type="protein sequence ID" value="KKQ34575.1"/>
    <property type="molecule type" value="Genomic_DNA"/>
</dbReference>
<dbReference type="InterPro" id="IPR012340">
    <property type="entry name" value="NA-bd_OB-fold"/>
</dbReference>
<dbReference type="SUPFAM" id="SSF102114">
    <property type="entry name" value="Radical SAM enzymes"/>
    <property type="match status" value="1"/>
</dbReference>
<gene>
    <name evidence="13" type="ORF">US50_C0043G0007</name>
</gene>
<dbReference type="InterPro" id="IPR058240">
    <property type="entry name" value="rSAM_sf"/>
</dbReference>
<evidence type="ECO:0000313" key="13">
    <source>
        <dbReference type="EMBL" id="KKQ34575.1"/>
    </source>
</evidence>
<keyword evidence="9" id="KW-0411">Iron-sulfur</keyword>
<dbReference type="SUPFAM" id="SSF50249">
    <property type="entry name" value="Nucleic acid-binding proteins"/>
    <property type="match status" value="1"/>
</dbReference>
<dbReference type="InterPro" id="IPR023404">
    <property type="entry name" value="rSAM_horseshoe"/>
</dbReference>
<dbReference type="InterPro" id="IPR007197">
    <property type="entry name" value="rSAM"/>
</dbReference>
<protein>
    <submittedName>
        <fullName evidence="13">Radical SAM domain protein</fullName>
    </submittedName>
</protein>
<evidence type="ECO:0000256" key="1">
    <source>
        <dbReference type="ARBA" id="ARBA00001966"/>
    </source>
</evidence>
<feature type="domain" description="Radical SAM core" evidence="12">
    <location>
        <begin position="139"/>
        <end position="347"/>
    </location>
</feature>
<keyword evidence="4" id="KW-0808">Transferase</keyword>
<evidence type="ECO:0000259" key="11">
    <source>
        <dbReference type="PROSITE" id="PS50886"/>
    </source>
</evidence>
<dbReference type="GO" id="GO:0051539">
    <property type="term" value="F:4 iron, 4 sulfur cluster binding"/>
    <property type="evidence" value="ECO:0007669"/>
    <property type="project" value="UniProtKB-KW"/>
</dbReference>
<keyword evidence="6" id="KW-0479">Metal-binding</keyword>
<dbReference type="SFLD" id="SFLDS00029">
    <property type="entry name" value="Radical_SAM"/>
    <property type="match status" value="1"/>
</dbReference>
<name>A0A0G0H7Q0_9BACT</name>
<dbReference type="GO" id="GO:0005829">
    <property type="term" value="C:cytosol"/>
    <property type="evidence" value="ECO:0007669"/>
    <property type="project" value="TreeGrafter"/>
</dbReference>
<sequence>MISIDDFQKIELRVGKILTVEKVPETDKLLRLTVDFGLKPSLLKEGSSELEIKEEVREVRQIVSGIAGYFPIIELLKKIKTKHYDFNISGVFYINNGKVIGGGRANGILNLDELPFAAWDLLPMAKYRSHHRQAWDYGLDQSNFALIYTCLGCPFQCDYCSVNTVYGSGRPRYRSVSNVVDEIKYLVDTYNIRHLEIIDDLFTMNVQRVHEFCDKIIQEKLHHKLNMWCFARTNTVSVTLMKKMKQAGINWVFMGFEAGNDDILKGINKHQTINQIKQAVQIALDSGMYIGGNYVFGLPNDTYKTMNETLSLALELNTPYANFFMFMPYPGTKLYDIAIQKKIRITK</sequence>
<dbReference type="PANTHER" id="PTHR43409">
    <property type="entry name" value="ANAEROBIC MAGNESIUM-PROTOPORPHYRIN IX MONOMETHYL ESTER CYCLASE-RELATED"/>
    <property type="match status" value="1"/>
</dbReference>
<keyword evidence="3" id="KW-0489">Methyltransferase</keyword>
<dbReference type="Proteomes" id="UP000033876">
    <property type="component" value="Unassembled WGS sequence"/>
</dbReference>
<evidence type="ECO:0000256" key="8">
    <source>
        <dbReference type="ARBA" id="ARBA00023004"/>
    </source>
</evidence>
<keyword evidence="7 10" id="KW-0694">RNA-binding</keyword>
<evidence type="ECO:0000313" key="14">
    <source>
        <dbReference type="Proteomes" id="UP000033876"/>
    </source>
</evidence>
<evidence type="ECO:0000256" key="2">
    <source>
        <dbReference type="ARBA" id="ARBA00022555"/>
    </source>
</evidence>
<evidence type="ECO:0000256" key="6">
    <source>
        <dbReference type="ARBA" id="ARBA00022723"/>
    </source>
</evidence>
<dbReference type="SFLD" id="SFLDG01123">
    <property type="entry name" value="methyltransferase_(Class_B)"/>
    <property type="match status" value="1"/>
</dbReference>
<evidence type="ECO:0000256" key="10">
    <source>
        <dbReference type="PROSITE-ProRule" id="PRU00209"/>
    </source>
</evidence>
<dbReference type="Gene3D" id="2.40.50.140">
    <property type="entry name" value="Nucleic acid-binding proteins"/>
    <property type="match status" value="1"/>
</dbReference>
<dbReference type="InterPro" id="IPR034466">
    <property type="entry name" value="Methyltransferase_Class_B"/>
</dbReference>
<dbReference type="CDD" id="cd01335">
    <property type="entry name" value="Radical_SAM"/>
    <property type="match status" value="1"/>
</dbReference>
<evidence type="ECO:0000256" key="3">
    <source>
        <dbReference type="ARBA" id="ARBA00022603"/>
    </source>
</evidence>
<evidence type="ECO:0000256" key="7">
    <source>
        <dbReference type="ARBA" id="ARBA00022884"/>
    </source>
</evidence>
<evidence type="ECO:0000256" key="9">
    <source>
        <dbReference type="ARBA" id="ARBA00023014"/>
    </source>
</evidence>
<dbReference type="InterPro" id="IPR006638">
    <property type="entry name" value="Elp3/MiaA/NifB-like_rSAM"/>
</dbReference>
<dbReference type="InterPro" id="IPR051198">
    <property type="entry name" value="BchE-like"/>
</dbReference>
<evidence type="ECO:0000256" key="5">
    <source>
        <dbReference type="ARBA" id="ARBA00022691"/>
    </source>
</evidence>
<dbReference type="PANTHER" id="PTHR43409:SF7">
    <property type="entry name" value="BLL1977 PROTEIN"/>
    <property type="match status" value="1"/>
</dbReference>
<keyword evidence="2 10" id="KW-0820">tRNA-binding</keyword>
<feature type="domain" description="TRNA-binding" evidence="11">
    <location>
        <begin position="6"/>
        <end position="122"/>
    </location>
</feature>
<accession>A0A0G0H7Q0</accession>
<dbReference type="InterPro" id="IPR002547">
    <property type="entry name" value="tRNA-bd_dom"/>
</dbReference>
<comment type="cofactor">
    <cofactor evidence="1">
        <name>[4Fe-4S] cluster</name>
        <dbReference type="ChEBI" id="CHEBI:49883"/>
    </cofactor>
</comment>
<dbReference type="PROSITE" id="PS50886">
    <property type="entry name" value="TRBD"/>
    <property type="match status" value="1"/>
</dbReference>
<proteinExistence type="predicted"/>
<dbReference type="GO" id="GO:0046872">
    <property type="term" value="F:metal ion binding"/>
    <property type="evidence" value="ECO:0007669"/>
    <property type="project" value="UniProtKB-KW"/>
</dbReference>
<dbReference type="GO" id="GO:0000049">
    <property type="term" value="F:tRNA binding"/>
    <property type="evidence" value="ECO:0007669"/>
    <property type="project" value="UniProtKB-UniRule"/>
</dbReference>
<dbReference type="Gene3D" id="3.80.30.20">
    <property type="entry name" value="tm_1862 like domain"/>
    <property type="match status" value="1"/>
</dbReference>